<dbReference type="RefSeq" id="WP_025059552.1">
    <property type="nucleotide sequence ID" value="NZ_JAMC01000005.1"/>
</dbReference>
<dbReference type="EMBL" id="JAMC01000005">
    <property type="protein sequence ID" value="KEJ88875.1"/>
    <property type="molecule type" value="Genomic_DNA"/>
</dbReference>
<evidence type="ECO:0000313" key="3">
    <source>
        <dbReference type="Proteomes" id="UP000027734"/>
    </source>
</evidence>
<dbReference type="Proteomes" id="UP000027734">
    <property type="component" value="Unassembled WGS sequence"/>
</dbReference>
<dbReference type="SMART" id="SM00869">
    <property type="entry name" value="Autotransporter"/>
    <property type="match status" value="1"/>
</dbReference>
<dbReference type="STRING" id="1300350.Z948_2184"/>
<protein>
    <recommendedName>
        <fullName evidence="1">Autotransporter domain-containing protein</fullName>
    </recommendedName>
</protein>
<evidence type="ECO:0000313" key="2">
    <source>
        <dbReference type="EMBL" id="KEJ88875.1"/>
    </source>
</evidence>
<dbReference type="InterPro" id="IPR012332">
    <property type="entry name" value="Autotransporter_pectin_lyase_C"/>
</dbReference>
<organism evidence="2 3">
    <name type="scientific">Sulfitobacter donghicola DSW-25 = KCTC 12864 = JCM 14565</name>
    <dbReference type="NCBI Taxonomy" id="1300350"/>
    <lineage>
        <taxon>Bacteria</taxon>
        <taxon>Pseudomonadati</taxon>
        <taxon>Pseudomonadota</taxon>
        <taxon>Alphaproteobacteria</taxon>
        <taxon>Rhodobacterales</taxon>
        <taxon>Roseobacteraceae</taxon>
        <taxon>Sulfitobacter</taxon>
    </lineage>
</organism>
<dbReference type="SUPFAM" id="SSF103515">
    <property type="entry name" value="Autotransporter"/>
    <property type="match status" value="1"/>
</dbReference>
<dbReference type="InterPro" id="IPR036709">
    <property type="entry name" value="Autotransporte_beta_dom_sf"/>
</dbReference>
<feature type="domain" description="Autotransporter" evidence="1">
    <location>
        <begin position="803"/>
        <end position="1078"/>
    </location>
</feature>
<dbReference type="eggNOG" id="COG3468">
    <property type="taxonomic scope" value="Bacteria"/>
</dbReference>
<dbReference type="GO" id="GO:0019867">
    <property type="term" value="C:outer membrane"/>
    <property type="evidence" value="ECO:0007669"/>
    <property type="project" value="InterPro"/>
</dbReference>
<dbReference type="Gene3D" id="2.40.128.130">
    <property type="entry name" value="Autotransporter beta-domain"/>
    <property type="match status" value="1"/>
</dbReference>
<dbReference type="PROSITE" id="PS51208">
    <property type="entry name" value="AUTOTRANSPORTER"/>
    <property type="match status" value="1"/>
</dbReference>
<accession>A0A073IH38</accession>
<dbReference type="InterPro" id="IPR006315">
    <property type="entry name" value="OM_autotransptr_brl_dom"/>
</dbReference>
<name>A0A073IH38_9RHOB</name>
<comment type="caution">
    <text evidence="2">The sequence shown here is derived from an EMBL/GenBank/DDBJ whole genome shotgun (WGS) entry which is preliminary data.</text>
</comment>
<dbReference type="NCBIfam" id="TIGR01414">
    <property type="entry name" value="autotrans_barl"/>
    <property type="match status" value="1"/>
</dbReference>
<keyword evidence="3" id="KW-1185">Reference proteome</keyword>
<dbReference type="Gene3D" id="2.160.20.20">
    <property type="match status" value="1"/>
</dbReference>
<proteinExistence type="predicted"/>
<evidence type="ECO:0000259" key="1">
    <source>
        <dbReference type="PROSITE" id="PS51208"/>
    </source>
</evidence>
<dbReference type="InterPro" id="IPR005546">
    <property type="entry name" value="Autotransporte_beta"/>
</dbReference>
<dbReference type="AlphaFoldDB" id="A0A073IH38"/>
<dbReference type="OrthoDB" id="8222426at2"/>
<reference evidence="2 3" key="1">
    <citation type="submission" date="2014-01" db="EMBL/GenBank/DDBJ databases">
        <title>Sulfitobacter donghicola JCM 14565 Genome Sequencing.</title>
        <authorList>
            <person name="Lai Q."/>
            <person name="Hong Z."/>
        </authorList>
    </citation>
    <scope>NUCLEOTIDE SEQUENCE [LARGE SCALE GENOMIC DNA]</scope>
    <source>
        <strain evidence="2 3">JCM 14565</strain>
    </source>
</reference>
<gene>
    <name evidence="2" type="ORF">DSW25_13550</name>
</gene>
<sequence length="1078" mass="109053">MGYIRSVYAGSCTITASGDFVCAGASDTSDATQALSGAPLNVTTTPDFEIATQIGDALALTGGEGIAFTQTGSGSITGADVGLNANNTGYGGQSITLTGDVSGTNAGVSSVQIVNRYPESTAQLSITSTGNISATEGNGVSVLAASGISSGNSTNVGSVTLDVQTVTGGDNGIDLAVYGLADHVAITASGATQGIVGNGIEARTRTETTLSYGGGTFAAKSLTIQATDVSGGSNGILADHDGVGGLSITTTGAVHSDQNDGISATSGVHSSLAIDVVDVSGGLNGISSFSRGDEEHTISATGRVIGSTGAGITATAEGQSQNDLFGIPFAGAGDLVISAADVEGATNGIEAQSTGGSITVTSSGVVQGQANAGIAVKTEIHSDTLSGYYSKYSDRVTKPYLYDFSFGGPLNIQAVDVIGATAGVTADHGGYGPLEITTTGSVTAATGNGIDATHTGDEDLTISVVDVTASRGIVVTGETTGRSVINVTGAVRGGIDHLITASEATINVAQTGALQSEGMALEDGSTGTIFNLEGVVSAGDINLGAGDDVFNIIGSFAEIATATQIDGGDGVDSVSISNNSGDFNQQLTTATNFEKLSVLKGSELSLTDATLGFPQMLIDAVSKVSFSGTNLIEGTVSNAGLVSLQNGSTDDQLTIDGDLNGGGTIALDVALDETEATDLVVVSGDVTGTTVLDIAPTVLTGAPRSIGNDDGILLVDVHGQAMNDAFSLSSGPIEAGAFTYSLNQSDGYDFFLQSSGLSVATGVAASLGNSNVLSQRALLSTLPRLRTGAYPISQDANRMSFLSTVAPPQAWVRTLGTWSERESTAQVRAMESTLIDDGRLSGLQAGVDMAAGDRTTFTFAAHYTDEHHALSSSSNASLGSIDVTSYGFSIGATVSYDNGLFVDGQLSWSQLDTDTENVNGATGSTDGNAQLLAIGVGKEFRLANGLMIRPNIHYSYDQTSLKSFVDSNGEQYSDLDFDRHTVSAGVDLNRTIETRKGVMTLTAGTQLSHVFGGDETTTLSGVGIANTALGDNFATLSLGFEYETKQNVKLWGGVSHQRTIHGGDDESTSASLGVSFKF</sequence>
<dbReference type="Pfam" id="PF03797">
    <property type="entry name" value="Autotransporter"/>
    <property type="match status" value="1"/>
</dbReference>